<name>D0KZI5_HALNC</name>
<sequence>MNQANNQNKTLVPRLRKIGLMAGLLFGGLGISGLAAAAPAEIVLAPGYPAGIFIGIDQGRQMPPPRHEVIGRAPFHGAIWVPGRWEWRNRWVWYRGQWGHRHHHYRERVYWAPRYPMYREGRDDRGYDGRRHDHRPDRYDDDRRDYRH</sequence>
<dbReference type="HOGENOM" id="CLU_1756293_0_0_6"/>
<accession>D0KZI5</accession>
<protein>
    <submittedName>
        <fullName evidence="2">Uncharacterized protein</fullName>
    </submittedName>
</protein>
<gene>
    <name evidence="2" type="ordered locus">Hneap_1022</name>
</gene>
<keyword evidence="3" id="KW-1185">Reference proteome</keyword>
<dbReference type="OrthoDB" id="121499at2"/>
<dbReference type="Proteomes" id="UP000009102">
    <property type="component" value="Chromosome"/>
</dbReference>
<evidence type="ECO:0000256" key="1">
    <source>
        <dbReference type="SAM" id="MobiDB-lite"/>
    </source>
</evidence>
<organism evidence="2 3">
    <name type="scientific">Halothiobacillus neapolitanus (strain ATCC 23641 / DSM 15147 / CIP 104769 / NCIMB 8539 / c2)</name>
    <name type="common">Thiobacillus neapolitanus</name>
    <dbReference type="NCBI Taxonomy" id="555778"/>
    <lineage>
        <taxon>Bacteria</taxon>
        <taxon>Pseudomonadati</taxon>
        <taxon>Pseudomonadota</taxon>
        <taxon>Gammaproteobacteria</taxon>
        <taxon>Chromatiales</taxon>
        <taxon>Halothiobacillaceae</taxon>
        <taxon>Halothiobacillus</taxon>
    </lineage>
</organism>
<dbReference type="EMBL" id="CP001801">
    <property type="protein sequence ID" value="ACX95858.1"/>
    <property type="molecule type" value="Genomic_DNA"/>
</dbReference>
<dbReference type="STRING" id="555778.Hneap_1022"/>
<evidence type="ECO:0000313" key="2">
    <source>
        <dbReference type="EMBL" id="ACX95858.1"/>
    </source>
</evidence>
<dbReference type="RefSeq" id="WP_012823894.1">
    <property type="nucleotide sequence ID" value="NC_013422.1"/>
</dbReference>
<evidence type="ECO:0000313" key="3">
    <source>
        <dbReference type="Proteomes" id="UP000009102"/>
    </source>
</evidence>
<dbReference type="KEGG" id="hna:Hneap_1022"/>
<dbReference type="AlphaFoldDB" id="D0KZI5"/>
<feature type="region of interest" description="Disordered" evidence="1">
    <location>
        <begin position="126"/>
        <end position="148"/>
    </location>
</feature>
<proteinExistence type="predicted"/>
<reference evidence="2 3" key="1">
    <citation type="submission" date="2009-10" db="EMBL/GenBank/DDBJ databases">
        <title>Complete sequence of Halothiobacillus neapolitanus c2.</title>
        <authorList>
            <consortium name="US DOE Joint Genome Institute"/>
            <person name="Lucas S."/>
            <person name="Copeland A."/>
            <person name="Lapidus A."/>
            <person name="Glavina del Rio T."/>
            <person name="Tice H."/>
            <person name="Bruce D."/>
            <person name="Goodwin L."/>
            <person name="Pitluck S."/>
            <person name="Davenport K."/>
            <person name="Brettin T."/>
            <person name="Detter J.C."/>
            <person name="Han C."/>
            <person name="Tapia R."/>
            <person name="Larimer F."/>
            <person name="Land M."/>
            <person name="Hauser L."/>
            <person name="Kyrpides N."/>
            <person name="Mikhailova N."/>
            <person name="Kerfeld C."/>
            <person name="Cannon G."/>
            <person name="Heinhort S."/>
        </authorList>
    </citation>
    <scope>NUCLEOTIDE SEQUENCE [LARGE SCALE GENOMIC DNA]</scope>
    <source>
        <strain evidence="3">ATCC 23641 / c2</strain>
    </source>
</reference>